<feature type="compositionally biased region" description="Low complexity" evidence="1">
    <location>
        <begin position="138"/>
        <end position="147"/>
    </location>
</feature>
<evidence type="ECO:0000313" key="3">
    <source>
        <dbReference type="Proteomes" id="UP000325081"/>
    </source>
</evidence>
<keyword evidence="3" id="KW-1185">Reference proteome</keyword>
<dbReference type="EMBL" id="BKCP01007404">
    <property type="protein sequence ID" value="GER45995.1"/>
    <property type="molecule type" value="Genomic_DNA"/>
</dbReference>
<reference evidence="3" key="1">
    <citation type="journal article" date="2019" name="Curr. Biol.">
        <title>Genome Sequence of Striga asiatica Provides Insight into the Evolution of Plant Parasitism.</title>
        <authorList>
            <person name="Yoshida S."/>
            <person name="Kim S."/>
            <person name="Wafula E.K."/>
            <person name="Tanskanen J."/>
            <person name="Kim Y.M."/>
            <person name="Honaas L."/>
            <person name="Yang Z."/>
            <person name="Spallek T."/>
            <person name="Conn C.E."/>
            <person name="Ichihashi Y."/>
            <person name="Cheong K."/>
            <person name="Cui S."/>
            <person name="Der J.P."/>
            <person name="Gundlach H."/>
            <person name="Jiao Y."/>
            <person name="Hori C."/>
            <person name="Ishida J.K."/>
            <person name="Kasahara H."/>
            <person name="Kiba T."/>
            <person name="Kim M.S."/>
            <person name="Koo N."/>
            <person name="Laohavisit A."/>
            <person name="Lee Y.H."/>
            <person name="Lumba S."/>
            <person name="McCourt P."/>
            <person name="Mortimer J.C."/>
            <person name="Mutuku J.M."/>
            <person name="Nomura T."/>
            <person name="Sasaki-Sekimoto Y."/>
            <person name="Seto Y."/>
            <person name="Wang Y."/>
            <person name="Wakatake T."/>
            <person name="Sakakibara H."/>
            <person name="Demura T."/>
            <person name="Yamaguchi S."/>
            <person name="Yoneyama K."/>
            <person name="Manabe R.I."/>
            <person name="Nelson D.C."/>
            <person name="Schulman A.H."/>
            <person name="Timko M.P."/>
            <person name="dePamphilis C.W."/>
            <person name="Choi D."/>
            <person name="Shirasu K."/>
        </authorList>
    </citation>
    <scope>NUCLEOTIDE SEQUENCE [LARGE SCALE GENOMIC DNA]</scope>
    <source>
        <strain evidence="3">cv. UVA1</strain>
    </source>
</reference>
<protein>
    <submittedName>
        <fullName evidence="2">Rho GTPase activation protein (RhoGAP) with PHdomain</fullName>
    </submittedName>
</protein>
<proteinExistence type="predicted"/>
<dbReference type="AlphaFoldDB" id="A0A5A7QKY2"/>
<accession>A0A5A7QKY2</accession>
<name>A0A5A7QKY2_STRAF</name>
<dbReference type="OrthoDB" id="561at2759"/>
<sequence length="153" mass="17061">MHVRTYTLLVNDEKRVSRGLVGNETDDLDLAHIVEANDPYEAVWVSPDCLIQLVHNLNCICAAEHGQLPHCPVPPIIVPRRPVVLTLEFKARNELFFEKVLNLLDELLRGEGRKVRQCLELLQVNRRPHLTEEGRQDGGLSRSRAAADGGGGG</sequence>
<comment type="caution">
    <text evidence="2">The sequence shown here is derived from an EMBL/GenBank/DDBJ whole genome shotgun (WGS) entry which is preliminary data.</text>
</comment>
<evidence type="ECO:0000256" key="1">
    <source>
        <dbReference type="SAM" id="MobiDB-lite"/>
    </source>
</evidence>
<organism evidence="2 3">
    <name type="scientific">Striga asiatica</name>
    <name type="common">Asiatic witchweed</name>
    <name type="synonym">Buchnera asiatica</name>
    <dbReference type="NCBI Taxonomy" id="4170"/>
    <lineage>
        <taxon>Eukaryota</taxon>
        <taxon>Viridiplantae</taxon>
        <taxon>Streptophyta</taxon>
        <taxon>Embryophyta</taxon>
        <taxon>Tracheophyta</taxon>
        <taxon>Spermatophyta</taxon>
        <taxon>Magnoliopsida</taxon>
        <taxon>eudicotyledons</taxon>
        <taxon>Gunneridae</taxon>
        <taxon>Pentapetalae</taxon>
        <taxon>asterids</taxon>
        <taxon>lamiids</taxon>
        <taxon>Lamiales</taxon>
        <taxon>Orobanchaceae</taxon>
        <taxon>Buchnereae</taxon>
        <taxon>Striga</taxon>
    </lineage>
</organism>
<evidence type="ECO:0000313" key="2">
    <source>
        <dbReference type="EMBL" id="GER45995.1"/>
    </source>
</evidence>
<gene>
    <name evidence="2" type="ORF">STAS_22982</name>
</gene>
<dbReference type="Proteomes" id="UP000325081">
    <property type="component" value="Unassembled WGS sequence"/>
</dbReference>
<feature type="region of interest" description="Disordered" evidence="1">
    <location>
        <begin position="130"/>
        <end position="153"/>
    </location>
</feature>